<dbReference type="AlphaFoldDB" id="A0A847SH39"/>
<evidence type="ECO:0000313" key="2">
    <source>
        <dbReference type="EMBL" id="NLR81141.1"/>
    </source>
</evidence>
<keyword evidence="1" id="KW-0732">Signal</keyword>
<evidence type="ECO:0000313" key="3">
    <source>
        <dbReference type="Proteomes" id="UP000552864"/>
    </source>
</evidence>
<feature type="chain" id="PRO_5032788113" evidence="1">
    <location>
        <begin position="25"/>
        <end position="180"/>
    </location>
</feature>
<reference evidence="2 3" key="1">
    <citation type="submission" date="2020-04" db="EMBL/GenBank/DDBJ databases">
        <authorList>
            <person name="Yin C."/>
        </authorList>
    </citation>
    <scope>NUCLEOTIDE SEQUENCE [LARGE SCALE GENOMIC DNA]</scope>
    <source>
        <strain evidence="2 3">Ak56</strain>
    </source>
</reference>
<name>A0A847SH39_9BACT</name>
<proteinExistence type="predicted"/>
<evidence type="ECO:0000256" key="1">
    <source>
        <dbReference type="SAM" id="SignalP"/>
    </source>
</evidence>
<gene>
    <name evidence="2" type="ORF">HGH91_21105</name>
</gene>
<protein>
    <submittedName>
        <fullName evidence="2">Uncharacterized protein</fullName>
    </submittedName>
</protein>
<keyword evidence="3" id="KW-1185">Reference proteome</keyword>
<dbReference type="Proteomes" id="UP000552864">
    <property type="component" value="Unassembled WGS sequence"/>
</dbReference>
<organism evidence="2 3">
    <name type="scientific">Chitinophaga eiseniae</name>
    <dbReference type="NCBI Taxonomy" id="634771"/>
    <lineage>
        <taxon>Bacteria</taxon>
        <taxon>Pseudomonadati</taxon>
        <taxon>Bacteroidota</taxon>
        <taxon>Chitinophagia</taxon>
        <taxon>Chitinophagales</taxon>
        <taxon>Chitinophagaceae</taxon>
        <taxon>Chitinophaga</taxon>
    </lineage>
</organism>
<dbReference type="EMBL" id="JABAHZ010000005">
    <property type="protein sequence ID" value="NLR81141.1"/>
    <property type="molecule type" value="Genomic_DNA"/>
</dbReference>
<dbReference type="RefSeq" id="WP_168740789.1">
    <property type="nucleotide sequence ID" value="NZ_JABAHZ010000005.1"/>
</dbReference>
<comment type="caution">
    <text evidence="2">The sequence shown here is derived from an EMBL/GenBank/DDBJ whole genome shotgun (WGS) entry which is preliminary data.</text>
</comment>
<feature type="signal peptide" evidence="1">
    <location>
        <begin position="1"/>
        <end position="24"/>
    </location>
</feature>
<accession>A0A847SH39</accession>
<sequence length="180" mass="20947">MKNFICLLLLLAAGVGLSAQTTTAVTTTAAVVKEDDLVTQIFGKNKESLFSEFLKISPVEERAFQEAFLEYETEKSPWLSERIALLKMYNEEFASLDEKKLNSLTKQLINNDLEFGRLQMRYFRRMNKLLGATRAAAFFQLDNYLEQSSRVYLQHKLPFIKELESDRQEYTHEAKPFTRR</sequence>